<sequence>MFWGRDWERRGRPRLRGREEEAFVAARALPGRNSSSVGSRFRLGRRLGSVELGDCSWRASSLMEGVRMRWESGEMLVLKKSEELGSRWPNGVGLKVGLGGVSRGAYVCRGGSAGGIDALEGPWLWSLGEKVAGSMEESGRVVKYESQSKRPAVDRSGDML</sequence>
<protein>
    <submittedName>
        <fullName evidence="1">Uncharacterized protein</fullName>
    </submittedName>
</protein>
<dbReference type="AlphaFoldDB" id="A0A6G1ICJ4"/>
<accession>A0A6G1ICJ4</accession>
<proteinExistence type="predicted"/>
<dbReference type="EMBL" id="MU005643">
    <property type="protein sequence ID" value="KAF2675957.1"/>
    <property type="molecule type" value="Genomic_DNA"/>
</dbReference>
<gene>
    <name evidence="1" type="ORF">K458DRAFT_196010</name>
</gene>
<name>A0A6G1ICJ4_9PLEO</name>
<reference evidence="1" key="1">
    <citation type="journal article" date="2020" name="Stud. Mycol.">
        <title>101 Dothideomycetes genomes: a test case for predicting lifestyles and emergence of pathogens.</title>
        <authorList>
            <person name="Haridas S."/>
            <person name="Albert R."/>
            <person name="Binder M."/>
            <person name="Bloem J."/>
            <person name="Labutti K."/>
            <person name="Salamov A."/>
            <person name="Andreopoulos B."/>
            <person name="Baker S."/>
            <person name="Barry K."/>
            <person name="Bills G."/>
            <person name="Bluhm B."/>
            <person name="Cannon C."/>
            <person name="Castanera R."/>
            <person name="Culley D."/>
            <person name="Daum C."/>
            <person name="Ezra D."/>
            <person name="Gonzalez J."/>
            <person name="Henrissat B."/>
            <person name="Kuo A."/>
            <person name="Liang C."/>
            <person name="Lipzen A."/>
            <person name="Lutzoni F."/>
            <person name="Magnuson J."/>
            <person name="Mondo S."/>
            <person name="Nolan M."/>
            <person name="Ohm R."/>
            <person name="Pangilinan J."/>
            <person name="Park H.-J."/>
            <person name="Ramirez L."/>
            <person name="Alfaro M."/>
            <person name="Sun H."/>
            <person name="Tritt A."/>
            <person name="Yoshinaga Y."/>
            <person name="Zwiers L.-H."/>
            <person name="Turgeon B."/>
            <person name="Goodwin S."/>
            <person name="Spatafora J."/>
            <person name="Crous P."/>
            <person name="Grigoriev I."/>
        </authorList>
    </citation>
    <scope>NUCLEOTIDE SEQUENCE</scope>
    <source>
        <strain evidence="1">CBS 122367</strain>
    </source>
</reference>
<evidence type="ECO:0000313" key="2">
    <source>
        <dbReference type="Proteomes" id="UP000799291"/>
    </source>
</evidence>
<keyword evidence="2" id="KW-1185">Reference proteome</keyword>
<dbReference type="Proteomes" id="UP000799291">
    <property type="component" value="Unassembled WGS sequence"/>
</dbReference>
<evidence type="ECO:0000313" key="1">
    <source>
        <dbReference type="EMBL" id="KAF2675957.1"/>
    </source>
</evidence>
<organism evidence="1 2">
    <name type="scientific">Lentithecium fluviatile CBS 122367</name>
    <dbReference type="NCBI Taxonomy" id="1168545"/>
    <lineage>
        <taxon>Eukaryota</taxon>
        <taxon>Fungi</taxon>
        <taxon>Dikarya</taxon>
        <taxon>Ascomycota</taxon>
        <taxon>Pezizomycotina</taxon>
        <taxon>Dothideomycetes</taxon>
        <taxon>Pleosporomycetidae</taxon>
        <taxon>Pleosporales</taxon>
        <taxon>Massarineae</taxon>
        <taxon>Lentitheciaceae</taxon>
        <taxon>Lentithecium</taxon>
    </lineage>
</organism>